<proteinExistence type="predicted"/>
<evidence type="ECO:0000313" key="1">
    <source>
        <dbReference type="EMBL" id="RHN73769.1"/>
    </source>
</evidence>
<dbReference type="Gramene" id="rna9631">
    <property type="protein sequence ID" value="RHN73769.1"/>
    <property type="gene ID" value="gene9631"/>
</dbReference>
<organism evidence="1">
    <name type="scientific">Medicago truncatula</name>
    <name type="common">Barrel medic</name>
    <name type="synonym">Medicago tribuloides</name>
    <dbReference type="NCBI Taxonomy" id="3880"/>
    <lineage>
        <taxon>Eukaryota</taxon>
        <taxon>Viridiplantae</taxon>
        <taxon>Streptophyta</taxon>
        <taxon>Embryophyta</taxon>
        <taxon>Tracheophyta</taxon>
        <taxon>Spermatophyta</taxon>
        <taxon>Magnoliopsida</taxon>
        <taxon>eudicotyledons</taxon>
        <taxon>Gunneridae</taxon>
        <taxon>Pentapetalae</taxon>
        <taxon>rosids</taxon>
        <taxon>fabids</taxon>
        <taxon>Fabales</taxon>
        <taxon>Fabaceae</taxon>
        <taxon>Papilionoideae</taxon>
        <taxon>50 kb inversion clade</taxon>
        <taxon>NPAAA clade</taxon>
        <taxon>Hologalegina</taxon>
        <taxon>IRL clade</taxon>
        <taxon>Trifolieae</taxon>
        <taxon>Medicago</taxon>
    </lineage>
</organism>
<dbReference type="AlphaFoldDB" id="A0A396J6G5"/>
<reference evidence="1" key="1">
    <citation type="journal article" date="2018" name="Nat. Plants">
        <title>Whole-genome landscape of Medicago truncatula symbiotic genes.</title>
        <authorList>
            <person name="Pecrix Y."/>
            <person name="Gamas P."/>
            <person name="Carrere S."/>
        </authorList>
    </citation>
    <scope>NUCLEOTIDE SEQUENCE</scope>
    <source>
        <tissue evidence="1">Leaves</tissue>
    </source>
</reference>
<dbReference type="EMBL" id="PSQE01000002">
    <property type="protein sequence ID" value="RHN73769.1"/>
    <property type="molecule type" value="Genomic_DNA"/>
</dbReference>
<gene>
    <name evidence="1" type="ORF">MtrunA17_Chr2g0302131</name>
</gene>
<protein>
    <submittedName>
        <fullName evidence="1">Uncharacterized protein</fullName>
    </submittedName>
</protein>
<comment type="caution">
    <text evidence="1">The sequence shown here is derived from an EMBL/GenBank/DDBJ whole genome shotgun (WGS) entry which is preliminary data.</text>
</comment>
<sequence>MHATPVAMSVIVVLAIEREYHLQSALGGRFSGNWLDRLKGLATKIQMTYICRMKDLFKAKINHCKILE</sequence>
<dbReference type="Proteomes" id="UP000265566">
    <property type="component" value="Chromosome 2"/>
</dbReference>
<accession>A0A396J6G5</accession>
<name>A0A396J6G5_MEDTR</name>